<keyword evidence="7" id="KW-1185">Reference proteome</keyword>
<dbReference type="InterPro" id="IPR001789">
    <property type="entry name" value="Sig_transdc_resp-reg_receiver"/>
</dbReference>
<dbReference type="Pfam" id="PF00486">
    <property type="entry name" value="Trans_reg_C"/>
    <property type="match status" value="1"/>
</dbReference>
<dbReference type="EMBL" id="JBHSUS010000001">
    <property type="protein sequence ID" value="MFC6440181.1"/>
    <property type="molecule type" value="Genomic_DNA"/>
</dbReference>
<comment type="caution">
    <text evidence="6">The sequence shown here is derived from an EMBL/GenBank/DDBJ whole genome shotgun (WGS) entry which is preliminary data.</text>
</comment>
<organism evidence="6 7">
    <name type="scientific">Pseudobowmanella zhangzhouensis</name>
    <dbReference type="NCBI Taxonomy" id="1537679"/>
    <lineage>
        <taxon>Bacteria</taxon>
        <taxon>Pseudomonadati</taxon>
        <taxon>Pseudomonadota</taxon>
        <taxon>Gammaproteobacteria</taxon>
        <taxon>Alteromonadales</taxon>
        <taxon>Alteromonadaceae</taxon>
    </lineage>
</organism>
<dbReference type="InterPro" id="IPR011006">
    <property type="entry name" value="CheY-like_superfamily"/>
</dbReference>
<dbReference type="InterPro" id="IPR001867">
    <property type="entry name" value="OmpR/PhoB-type_DNA-bd"/>
</dbReference>
<dbReference type="PANTHER" id="PTHR48111">
    <property type="entry name" value="REGULATOR OF RPOS"/>
    <property type="match status" value="1"/>
</dbReference>
<evidence type="ECO:0000256" key="3">
    <source>
        <dbReference type="PROSITE-ProRule" id="PRU01091"/>
    </source>
</evidence>
<evidence type="ECO:0000256" key="1">
    <source>
        <dbReference type="ARBA" id="ARBA00023125"/>
    </source>
</evidence>
<evidence type="ECO:0000256" key="2">
    <source>
        <dbReference type="PROSITE-ProRule" id="PRU00169"/>
    </source>
</evidence>
<dbReference type="PROSITE" id="PS50110">
    <property type="entry name" value="RESPONSE_REGULATORY"/>
    <property type="match status" value="1"/>
</dbReference>
<feature type="domain" description="OmpR/PhoB-type" evidence="5">
    <location>
        <begin position="139"/>
        <end position="238"/>
    </location>
</feature>
<proteinExistence type="predicted"/>
<dbReference type="SUPFAM" id="SSF52172">
    <property type="entry name" value="CheY-like"/>
    <property type="match status" value="1"/>
</dbReference>
<dbReference type="SUPFAM" id="SSF46894">
    <property type="entry name" value="C-terminal effector domain of the bipartite response regulators"/>
    <property type="match status" value="1"/>
</dbReference>
<evidence type="ECO:0000259" key="5">
    <source>
        <dbReference type="PROSITE" id="PS51755"/>
    </source>
</evidence>
<dbReference type="Proteomes" id="UP001596364">
    <property type="component" value="Unassembled WGS sequence"/>
</dbReference>
<keyword evidence="2" id="KW-0597">Phosphoprotein</keyword>
<sequence length="242" mass="26788">MSVDNIDGAKLFLVEDDQGLASLVKEYFEMHGFHVTVEHHGEQAAQKILAAKPDIVVLDLMLPGKNGLDICRELRNHSQIPVLMLTALTDDVDQIVGLEVGADDYICKPVQPRLLLARVKAILRRFSANDAGAHSKNTQEIIQFGQLAINNSRQLVELAGQPLELTTSELALLTLLAEKAGQIVSRDELTNALRGFAYDGLDRTVDTLVSRLRKKLGDDGNHPQKIKTVWKKGYLFVADAWE</sequence>
<keyword evidence="1 3" id="KW-0238">DNA-binding</keyword>
<dbReference type="Gene3D" id="6.10.250.690">
    <property type="match status" value="1"/>
</dbReference>
<feature type="modified residue" description="4-aspartylphosphate" evidence="2">
    <location>
        <position position="59"/>
    </location>
</feature>
<accession>A0ABW1XK68</accession>
<dbReference type="InterPro" id="IPR016032">
    <property type="entry name" value="Sig_transdc_resp-reg_C-effctor"/>
</dbReference>
<dbReference type="InterPro" id="IPR036388">
    <property type="entry name" value="WH-like_DNA-bd_sf"/>
</dbReference>
<dbReference type="SMART" id="SM00448">
    <property type="entry name" value="REC"/>
    <property type="match status" value="1"/>
</dbReference>
<dbReference type="SMART" id="SM00862">
    <property type="entry name" value="Trans_reg_C"/>
    <property type="match status" value="1"/>
</dbReference>
<protein>
    <submittedName>
        <fullName evidence="6">Response regulator</fullName>
    </submittedName>
</protein>
<dbReference type="Pfam" id="PF00072">
    <property type="entry name" value="Response_reg"/>
    <property type="match status" value="1"/>
</dbReference>
<evidence type="ECO:0000313" key="7">
    <source>
        <dbReference type="Proteomes" id="UP001596364"/>
    </source>
</evidence>
<dbReference type="Gene3D" id="1.10.10.10">
    <property type="entry name" value="Winged helix-like DNA-binding domain superfamily/Winged helix DNA-binding domain"/>
    <property type="match status" value="1"/>
</dbReference>
<dbReference type="Gene3D" id="3.40.50.2300">
    <property type="match status" value="1"/>
</dbReference>
<dbReference type="PANTHER" id="PTHR48111:SF47">
    <property type="entry name" value="TRANSCRIPTIONAL REGULATORY PROTEIN RSTA"/>
    <property type="match status" value="1"/>
</dbReference>
<dbReference type="CDD" id="cd00383">
    <property type="entry name" value="trans_reg_C"/>
    <property type="match status" value="1"/>
</dbReference>
<evidence type="ECO:0000259" key="4">
    <source>
        <dbReference type="PROSITE" id="PS50110"/>
    </source>
</evidence>
<name>A0ABW1XK68_9ALTE</name>
<feature type="domain" description="Response regulatory" evidence="4">
    <location>
        <begin position="10"/>
        <end position="123"/>
    </location>
</feature>
<reference evidence="7" key="1">
    <citation type="journal article" date="2019" name="Int. J. Syst. Evol. Microbiol.">
        <title>The Global Catalogue of Microorganisms (GCM) 10K type strain sequencing project: providing services to taxonomists for standard genome sequencing and annotation.</title>
        <authorList>
            <consortium name="The Broad Institute Genomics Platform"/>
            <consortium name="The Broad Institute Genome Sequencing Center for Infectious Disease"/>
            <person name="Wu L."/>
            <person name="Ma J."/>
        </authorList>
    </citation>
    <scope>NUCLEOTIDE SEQUENCE [LARGE SCALE GENOMIC DNA]</scope>
    <source>
        <strain evidence="7">CGMCC 1.16031</strain>
    </source>
</reference>
<dbReference type="RefSeq" id="WP_131257988.1">
    <property type="nucleotide sequence ID" value="NZ_JBHSUS010000001.1"/>
</dbReference>
<feature type="DNA-binding region" description="OmpR/PhoB-type" evidence="3">
    <location>
        <begin position="139"/>
        <end position="238"/>
    </location>
</feature>
<dbReference type="PROSITE" id="PS51755">
    <property type="entry name" value="OMPR_PHOB"/>
    <property type="match status" value="1"/>
</dbReference>
<dbReference type="InterPro" id="IPR039420">
    <property type="entry name" value="WalR-like"/>
</dbReference>
<gene>
    <name evidence="6" type="ORF">ACFP85_08480</name>
</gene>
<evidence type="ECO:0000313" key="6">
    <source>
        <dbReference type="EMBL" id="MFC6440181.1"/>
    </source>
</evidence>